<feature type="transmembrane region" description="Helical" evidence="7">
    <location>
        <begin position="241"/>
        <end position="261"/>
    </location>
</feature>
<evidence type="ECO:0000256" key="7">
    <source>
        <dbReference type="SAM" id="Phobius"/>
    </source>
</evidence>
<dbReference type="InterPro" id="IPR003593">
    <property type="entry name" value="AAA+_ATPase"/>
</dbReference>
<keyword evidence="4 10" id="KW-0067">ATP-binding</keyword>
<dbReference type="SMART" id="SM00382">
    <property type="entry name" value="AAA"/>
    <property type="match status" value="1"/>
</dbReference>
<evidence type="ECO:0000259" key="9">
    <source>
        <dbReference type="PROSITE" id="PS50929"/>
    </source>
</evidence>
<dbReference type="InterPro" id="IPR003439">
    <property type="entry name" value="ABC_transporter-like_ATP-bd"/>
</dbReference>
<keyword evidence="5 7" id="KW-1133">Transmembrane helix</keyword>
<comment type="subcellular location">
    <subcellularLocation>
        <location evidence="1">Cell membrane</location>
        <topology evidence="1">Multi-pass membrane protein</topology>
    </subcellularLocation>
</comment>
<dbReference type="PROSITE" id="PS50929">
    <property type="entry name" value="ABC_TM1F"/>
    <property type="match status" value="1"/>
</dbReference>
<dbReference type="GO" id="GO:0005524">
    <property type="term" value="F:ATP binding"/>
    <property type="evidence" value="ECO:0007669"/>
    <property type="project" value="UniProtKB-KW"/>
</dbReference>
<evidence type="ECO:0000256" key="3">
    <source>
        <dbReference type="ARBA" id="ARBA00022741"/>
    </source>
</evidence>
<dbReference type="PANTHER" id="PTHR43394:SF1">
    <property type="entry name" value="ATP-BINDING CASSETTE SUB-FAMILY B MEMBER 10, MITOCHONDRIAL"/>
    <property type="match status" value="1"/>
</dbReference>
<feature type="domain" description="ABC transporter" evidence="8">
    <location>
        <begin position="326"/>
        <end position="555"/>
    </location>
</feature>
<evidence type="ECO:0000256" key="4">
    <source>
        <dbReference type="ARBA" id="ARBA00022840"/>
    </source>
</evidence>
<keyword evidence="6 7" id="KW-0472">Membrane</keyword>
<evidence type="ECO:0000256" key="6">
    <source>
        <dbReference type="ARBA" id="ARBA00023136"/>
    </source>
</evidence>
<feature type="domain" description="ABC transmembrane type-1" evidence="9">
    <location>
        <begin position="20"/>
        <end position="288"/>
    </location>
</feature>
<feature type="transmembrane region" description="Helical" evidence="7">
    <location>
        <begin position="155"/>
        <end position="172"/>
    </location>
</feature>
<proteinExistence type="predicted"/>
<dbReference type="Proteomes" id="UP001620295">
    <property type="component" value="Unassembled WGS sequence"/>
</dbReference>
<dbReference type="PROSITE" id="PS00211">
    <property type="entry name" value="ABC_TRANSPORTER_1"/>
    <property type="match status" value="1"/>
</dbReference>
<gene>
    <name evidence="10" type="ORF">ACI2L5_48580</name>
</gene>
<protein>
    <submittedName>
        <fullName evidence="10">ABC transporter ATP-binding protein</fullName>
    </submittedName>
</protein>
<dbReference type="PANTHER" id="PTHR43394">
    <property type="entry name" value="ATP-DEPENDENT PERMEASE MDL1, MITOCHONDRIAL"/>
    <property type="match status" value="1"/>
</dbReference>
<feature type="transmembrane region" description="Helical" evidence="7">
    <location>
        <begin position="125"/>
        <end position="149"/>
    </location>
</feature>
<dbReference type="InterPro" id="IPR017871">
    <property type="entry name" value="ABC_transporter-like_CS"/>
</dbReference>
<feature type="transmembrane region" description="Helical" evidence="7">
    <location>
        <begin position="20"/>
        <end position="44"/>
    </location>
</feature>
<dbReference type="Pfam" id="PF00005">
    <property type="entry name" value="ABC_tran"/>
    <property type="match status" value="1"/>
</dbReference>
<accession>A0ABW8M4B2</accession>
<dbReference type="InterPro" id="IPR011527">
    <property type="entry name" value="ABC1_TM_dom"/>
</dbReference>
<name>A0ABW8M4B2_9ACTN</name>
<dbReference type="Gene3D" id="3.40.50.300">
    <property type="entry name" value="P-loop containing nucleotide triphosphate hydrolases"/>
    <property type="match status" value="1"/>
</dbReference>
<keyword evidence="2 7" id="KW-0812">Transmembrane</keyword>
<keyword evidence="3" id="KW-0547">Nucleotide-binding</keyword>
<dbReference type="Gene3D" id="1.20.1560.10">
    <property type="entry name" value="ABC transporter type 1, transmembrane domain"/>
    <property type="match status" value="1"/>
</dbReference>
<dbReference type="PROSITE" id="PS50893">
    <property type="entry name" value="ABC_TRANSPORTER_2"/>
    <property type="match status" value="1"/>
</dbReference>
<keyword evidence="11" id="KW-1185">Reference proteome</keyword>
<reference evidence="10 11" key="1">
    <citation type="submission" date="2024-11" db="EMBL/GenBank/DDBJ databases">
        <title>The Natural Products Discovery Center: Release of the First 8490 Sequenced Strains for Exploring Actinobacteria Biosynthetic Diversity.</title>
        <authorList>
            <person name="Kalkreuter E."/>
            <person name="Kautsar S.A."/>
            <person name="Yang D."/>
            <person name="Bader C.D."/>
            <person name="Teijaro C.N."/>
            <person name="Fluegel L."/>
            <person name="Davis C.M."/>
            <person name="Simpson J.R."/>
            <person name="Lauterbach L."/>
            <person name="Steele A.D."/>
            <person name="Gui C."/>
            <person name="Meng S."/>
            <person name="Li G."/>
            <person name="Viehrig K."/>
            <person name="Ye F."/>
            <person name="Su P."/>
            <person name="Kiefer A.F."/>
            <person name="Nichols A."/>
            <person name="Cepeda A.J."/>
            <person name="Yan W."/>
            <person name="Fan B."/>
            <person name="Jiang Y."/>
            <person name="Adhikari A."/>
            <person name="Zheng C.-J."/>
            <person name="Schuster L."/>
            <person name="Cowan T.M."/>
            <person name="Smanski M.J."/>
            <person name="Chevrette M.G."/>
            <person name="De Carvalho L.P.S."/>
            <person name="Shen B."/>
        </authorList>
    </citation>
    <scope>NUCLEOTIDE SEQUENCE [LARGE SCALE GENOMIC DNA]</scope>
    <source>
        <strain evidence="10 11">NPDC020863</strain>
    </source>
</reference>
<dbReference type="InterPro" id="IPR027417">
    <property type="entry name" value="P-loop_NTPase"/>
</dbReference>
<evidence type="ECO:0000313" key="11">
    <source>
        <dbReference type="Proteomes" id="UP001620295"/>
    </source>
</evidence>
<evidence type="ECO:0000256" key="2">
    <source>
        <dbReference type="ARBA" id="ARBA00022692"/>
    </source>
</evidence>
<evidence type="ECO:0000256" key="5">
    <source>
        <dbReference type="ARBA" id="ARBA00022989"/>
    </source>
</evidence>
<evidence type="ECO:0000313" key="10">
    <source>
        <dbReference type="EMBL" id="MFK4272683.1"/>
    </source>
</evidence>
<dbReference type="Pfam" id="PF00664">
    <property type="entry name" value="ABC_membrane"/>
    <property type="match status" value="1"/>
</dbReference>
<evidence type="ECO:0000259" key="8">
    <source>
        <dbReference type="PROSITE" id="PS50893"/>
    </source>
</evidence>
<dbReference type="SUPFAM" id="SSF52540">
    <property type="entry name" value="P-loop containing nucleoside triphosphate hydrolases"/>
    <property type="match status" value="1"/>
</dbReference>
<dbReference type="SUPFAM" id="SSF90123">
    <property type="entry name" value="ABC transporter transmembrane region"/>
    <property type="match status" value="1"/>
</dbReference>
<dbReference type="EMBL" id="JBJDQH010000030">
    <property type="protein sequence ID" value="MFK4272683.1"/>
    <property type="molecule type" value="Genomic_DNA"/>
</dbReference>
<dbReference type="InterPro" id="IPR039421">
    <property type="entry name" value="Type_1_exporter"/>
</dbReference>
<sequence length="577" mass="60465">MRNERPLLAGLLRSTVGWNVAYLAAALCAAGAALLLPMTLGAAVDAALEGGASPVVQLCGVVAVGALAEAVTELLEARTTSQGTAWLRHGLLHRVLAFDLRQQHHFAQGDLLSRLLQSTTETARLVPATVGAAVSVVTSLGGIAALLLIDAWTGLTFLLGVPVVWLIAGGLMRRTTALAEDYQRTHAELADRFVEAIQGIRTIRACGTIEREAARILRPLAALRACGEQLWRMQRDAGWQISLLAPLLHVGVVATAGYGVAAGRVSAGQLLAITGYLTLAFGVFRQVGVLAQFGQVRGSAGRLRALLDDTPAATTVVPVEHGAGALRLRGVRVVAEGRTVLDGIDLTVPAGHEVAIVGASGVGKSTLAAVAGGLLHPDTGTVSLDGTDLAVADPAQLRRAVGYAFERPVLLGRTVREAIGYADEEVDDAAIDAALRDSRADGFVAGLPQRLDTPLQDLRLSGGELQRLGLARAFCRNATVLVLDDATSSVDVVTERQITRALAARPGTKLIVAHRMSTAAHADLVVWLRDGRVAGVGPHRELLEEPGYAEAFGMPPVPYDDKVPGTAPATIEWEART</sequence>
<organism evidence="10 11">
    <name type="scientific">Streptomyces milbemycinicus</name>
    <dbReference type="NCBI Taxonomy" id="476552"/>
    <lineage>
        <taxon>Bacteria</taxon>
        <taxon>Bacillati</taxon>
        <taxon>Actinomycetota</taxon>
        <taxon>Actinomycetes</taxon>
        <taxon>Kitasatosporales</taxon>
        <taxon>Streptomycetaceae</taxon>
        <taxon>Streptomyces</taxon>
    </lineage>
</organism>
<comment type="caution">
    <text evidence="10">The sequence shown here is derived from an EMBL/GenBank/DDBJ whole genome shotgun (WGS) entry which is preliminary data.</text>
</comment>
<dbReference type="InterPro" id="IPR036640">
    <property type="entry name" value="ABC1_TM_sf"/>
</dbReference>
<evidence type="ECO:0000256" key="1">
    <source>
        <dbReference type="ARBA" id="ARBA00004651"/>
    </source>
</evidence>
<dbReference type="RefSeq" id="WP_358645951.1">
    <property type="nucleotide sequence ID" value="NZ_JBFAEV010000040.1"/>
</dbReference>